<feature type="transmembrane region" description="Helical" evidence="6">
    <location>
        <begin position="340"/>
        <end position="361"/>
    </location>
</feature>
<evidence type="ECO:0000256" key="4">
    <source>
        <dbReference type="ARBA" id="ARBA00022989"/>
    </source>
</evidence>
<keyword evidence="4 6" id="KW-1133">Transmembrane helix</keyword>
<evidence type="ECO:0000256" key="5">
    <source>
        <dbReference type="ARBA" id="ARBA00023136"/>
    </source>
</evidence>
<dbReference type="InterPro" id="IPR050189">
    <property type="entry name" value="MFS_Efflux_Transporters"/>
</dbReference>
<feature type="transmembrane region" description="Helical" evidence="6">
    <location>
        <begin position="113"/>
        <end position="131"/>
    </location>
</feature>
<dbReference type="CDD" id="cd17324">
    <property type="entry name" value="MFS_NepI_like"/>
    <property type="match status" value="1"/>
</dbReference>
<evidence type="ECO:0000256" key="1">
    <source>
        <dbReference type="ARBA" id="ARBA00004651"/>
    </source>
</evidence>
<dbReference type="PANTHER" id="PTHR43124">
    <property type="entry name" value="PURINE EFFLUX PUMP PBUE"/>
    <property type="match status" value="1"/>
</dbReference>
<feature type="transmembrane region" description="Helical" evidence="6">
    <location>
        <begin position="273"/>
        <end position="292"/>
    </location>
</feature>
<dbReference type="Proteomes" id="UP000230463">
    <property type="component" value="Unassembled WGS sequence"/>
</dbReference>
<feature type="domain" description="Major facilitator superfamily (MFS) profile" evidence="7">
    <location>
        <begin position="14"/>
        <end position="389"/>
    </location>
</feature>
<evidence type="ECO:0000256" key="2">
    <source>
        <dbReference type="ARBA" id="ARBA00022475"/>
    </source>
</evidence>
<dbReference type="AlphaFoldDB" id="A0A855FLI0"/>
<protein>
    <submittedName>
        <fullName evidence="8">MFS transporter</fullName>
    </submittedName>
</protein>
<keyword evidence="5 6" id="KW-0472">Membrane</keyword>
<feature type="transmembrane region" description="Helical" evidence="6">
    <location>
        <begin position="212"/>
        <end position="235"/>
    </location>
</feature>
<feature type="transmembrane region" description="Helical" evidence="6">
    <location>
        <begin position="12"/>
        <end position="40"/>
    </location>
</feature>
<proteinExistence type="predicted"/>
<organism evidence="8 9">
    <name type="scientific">Snodgrassella alvi</name>
    <dbReference type="NCBI Taxonomy" id="1196083"/>
    <lineage>
        <taxon>Bacteria</taxon>
        <taxon>Pseudomonadati</taxon>
        <taxon>Pseudomonadota</taxon>
        <taxon>Betaproteobacteria</taxon>
        <taxon>Neisseriales</taxon>
        <taxon>Neisseriaceae</taxon>
        <taxon>Snodgrassella</taxon>
    </lineage>
</organism>
<dbReference type="InterPro" id="IPR011701">
    <property type="entry name" value="MFS"/>
</dbReference>
<dbReference type="Pfam" id="PF07690">
    <property type="entry name" value="MFS_1"/>
    <property type="match status" value="1"/>
</dbReference>
<name>A0A855FLI0_9NEIS</name>
<dbReference type="SUPFAM" id="SSF103473">
    <property type="entry name" value="MFS general substrate transporter"/>
    <property type="match status" value="1"/>
</dbReference>
<dbReference type="PROSITE" id="PS50850">
    <property type="entry name" value="MFS"/>
    <property type="match status" value="1"/>
</dbReference>
<dbReference type="InterPro" id="IPR020846">
    <property type="entry name" value="MFS_dom"/>
</dbReference>
<accession>A0A855FLI0</accession>
<dbReference type="EMBL" id="MEIU01000070">
    <property type="protein sequence ID" value="PIT58759.1"/>
    <property type="molecule type" value="Genomic_DNA"/>
</dbReference>
<reference evidence="8 9" key="1">
    <citation type="journal article" date="2017" name="MBio">
        <title>Type VI secretion-mediated competition in the bee gut microbiome.</title>
        <authorList>
            <person name="Steele M.I."/>
            <person name="Kwong W.K."/>
            <person name="Powell J.E."/>
            <person name="Whiteley M."/>
            <person name="Moran N.A."/>
        </authorList>
    </citation>
    <scope>NUCLEOTIDE SEQUENCE [LARGE SCALE GENOMIC DNA]</scope>
    <source>
        <strain evidence="8 9">HK3</strain>
    </source>
</reference>
<sequence length="399" mass="42573">MNTESDRIPHPNWLLFALAVGGFAIGTTEFATMSVLPYIASGLHISEPIAGHLISIYALGVVIGAPVIAIFGARFSRRSLLLVLMAFFALAHLGTMLAPSYNSMMLFRFLSGLPHGAYFGVGALVAAAMVTPEKRTQAVGLMMLGLTIATTLGVPLSSWLAQAVGWRVVFFIVAILASITVILVALFLPPNCMQGSGSSAVRELSALTNRQIWLTLAIGAIGFGGMFGIYAYMASTLEDITGMSPKSVPLVMCLYGVGMTLGNIIVPRLVGRHVMSGLAWLLVWSAVMLALYPFAVHYRYWICIQVVLIGMSGAVGTLLQIRLMDVAKDAQTLAAALNHSAFNAANALGPYLGGLTIAAGWGWTSTAWVGVILAIIGIIVWWFTVCEEKHTNIKSQLPK</sequence>
<keyword evidence="2" id="KW-1003">Cell membrane</keyword>
<dbReference type="InterPro" id="IPR036259">
    <property type="entry name" value="MFS_trans_sf"/>
</dbReference>
<evidence type="ECO:0000313" key="9">
    <source>
        <dbReference type="Proteomes" id="UP000230463"/>
    </source>
</evidence>
<evidence type="ECO:0000256" key="6">
    <source>
        <dbReference type="SAM" id="Phobius"/>
    </source>
</evidence>
<feature type="transmembrane region" description="Helical" evidence="6">
    <location>
        <begin position="298"/>
        <end position="319"/>
    </location>
</feature>
<feature type="transmembrane region" description="Helical" evidence="6">
    <location>
        <begin position="80"/>
        <end position="101"/>
    </location>
</feature>
<dbReference type="RefSeq" id="WP_100124353.1">
    <property type="nucleotide sequence ID" value="NZ_MEIU01000070.1"/>
</dbReference>
<dbReference type="Gene3D" id="1.20.1250.20">
    <property type="entry name" value="MFS general substrate transporter like domains"/>
    <property type="match status" value="2"/>
</dbReference>
<evidence type="ECO:0000256" key="3">
    <source>
        <dbReference type="ARBA" id="ARBA00022692"/>
    </source>
</evidence>
<dbReference type="GO" id="GO:0022857">
    <property type="term" value="F:transmembrane transporter activity"/>
    <property type="evidence" value="ECO:0007669"/>
    <property type="project" value="InterPro"/>
</dbReference>
<comment type="caution">
    <text evidence="8">The sequence shown here is derived from an EMBL/GenBank/DDBJ whole genome shotgun (WGS) entry which is preliminary data.</text>
</comment>
<dbReference type="GO" id="GO:0005886">
    <property type="term" value="C:plasma membrane"/>
    <property type="evidence" value="ECO:0007669"/>
    <property type="project" value="UniProtKB-SubCell"/>
</dbReference>
<feature type="transmembrane region" description="Helical" evidence="6">
    <location>
        <begin position="52"/>
        <end position="73"/>
    </location>
</feature>
<feature type="transmembrane region" description="Helical" evidence="6">
    <location>
        <begin position="166"/>
        <end position="188"/>
    </location>
</feature>
<feature type="transmembrane region" description="Helical" evidence="6">
    <location>
        <begin position="138"/>
        <end position="160"/>
    </location>
</feature>
<dbReference type="PANTHER" id="PTHR43124:SF3">
    <property type="entry name" value="CHLORAMPHENICOL EFFLUX PUMP RV0191"/>
    <property type="match status" value="1"/>
</dbReference>
<comment type="subcellular location">
    <subcellularLocation>
        <location evidence="1">Cell membrane</location>
        <topology evidence="1">Multi-pass membrane protein</topology>
    </subcellularLocation>
</comment>
<gene>
    <name evidence="8" type="ORF">BHC57_11335</name>
</gene>
<feature type="transmembrane region" description="Helical" evidence="6">
    <location>
        <begin position="247"/>
        <end position="266"/>
    </location>
</feature>
<evidence type="ECO:0000313" key="8">
    <source>
        <dbReference type="EMBL" id="PIT58759.1"/>
    </source>
</evidence>
<feature type="transmembrane region" description="Helical" evidence="6">
    <location>
        <begin position="367"/>
        <end position="385"/>
    </location>
</feature>
<evidence type="ECO:0000259" key="7">
    <source>
        <dbReference type="PROSITE" id="PS50850"/>
    </source>
</evidence>
<keyword evidence="3 6" id="KW-0812">Transmembrane</keyword>